<dbReference type="EMBL" id="CM017653">
    <property type="protein sequence ID" value="TYI85255.1"/>
    <property type="molecule type" value="Genomic_DNA"/>
</dbReference>
<evidence type="ECO:0000313" key="2">
    <source>
        <dbReference type="Proteomes" id="UP000323597"/>
    </source>
</evidence>
<dbReference type="Proteomes" id="UP000323597">
    <property type="component" value="Chromosome D05"/>
</dbReference>
<accession>A0A5D2V7J1</accession>
<proteinExistence type="predicted"/>
<evidence type="ECO:0000313" key="1">
    <source>
        <dbReference type="EMBL" id="TYI85255.1"/>
    </source>
</evidence>
<keyword evidence="2" id="KW-1185">Reference proteome</keyword>
<gene>
    <name evidence="1" type="ORF">E1A91_D05G428000v1</name>
</gene>
<reference evidence="1 2" key="1">
    <citation type="submission" date="2019-07" db="EMBL/GenBank/DDBJ databases">
        <title>WGS assembly of Gossypium mustelinum.</title>
        <authorList>
            <person name="Chen Z.J."/>
            <person name="Sreedasyam A."/>
            <person name="Ando A."/>
            <person name="Song Q."/>
            <person name="De L."/>
            <person name="Hulse-Kemp A."/>
            <person name="Ding M."/>
            <person name="Ye W."/>
            <person name="Kirkbride R."/>
            <person name="Jenkins J."/>
            <person name="Plott C."/>
            <person name="Lovell J."/>
            <person name="Lin Y.-M."/>
            <person name="Vaughn R."/>
            <person name="Liu B."/>
            <person name="Li W."/>
            <person name="Simpson S."/>
            <person name="Scheffler B."/>
            <person name="Saski C."/>
            <person name="Grover C."/>
            <person name="Hu G."/>
            <person name="Conover J."/>
            <person name="Carlson J."/>
            <person name="Shu S."/>
            <person name="Boston L."/>
            <person name="Williams M."/>
            <person name="Peterson D."/>
            <person name="Mcgee K."/>
            <person name="Jones D."/>
            <person name="Wendel J."/>
            <person name="Stelly D."/>
            <person name="Grimwood J."/>
            <person name="Schmutz J."/>
        </authorList>
    </citation>
    <scope>NUCLEOTIDE SEQUENCE [LARGE SCALE GENOMIC DNA]</scope>
    <source>
        <strain evidence="1">1408120.09</strain>
    </source>
</reference>
<dbReference type="AlphaFoldDB" id="A0A5D2V7J1"/>
<sequence>MFVSLFLKQKKYCSFRVSPTLGCHHSTLCPSSDFDGDGINLVTPANRSIFFASMEATEECARTWRRNPREGDSGCCGVRGCMLLGFLKILFWANSGC</sequence>
<organism evidence="1 2">
    <name type="scientific">Gossypium mustelinum</name>
    <name type="common">Cotton</name>
    <name type="synonym">Gossypium caicoense</name>
    <dbReference type="NCBI Taxonomy" id="34275"/>
    <lineage>
        <taxon>Eukaryota</taxon>
        <taxon>Viridiplantae</taxon>
        <taxon>Streptophyta</taxon>
        <taxon>Embryophyta</taxon>
        <taxon>Tracheophyta</taxon>
        <taxon>Spermatophyta</taxon>
        <taxon>Magnoliopsida</taxon>
        <taxon>eudicotyledons</taxon>
        <taxon>Gunneridae</taxon>
        <taxon>Pentapetalae</taxon>
        <taxon>rosids</taxon>
        <taxon>malvids</taxon>
        <taxon>Malvales</taxon>
        <taxon>Malvaceae</taxon>
        <taxon>Malvoideae</taxon>
        <taxon>Gossypium</taxon>
    </lineage>
</organism>
<protein>
    <submittedName>
        <fullName evidence="1">Uncharacterized protein</fullName>
    </submittedName>
</protein>
<name>A0A5D2V7J1_GOSMU</name>